<organism evidence="1">
    <name type="scientific">Spironucleus salmonicida</name>
    <dbReference type="NCBI Taxonomy" id="348837"/>
    <lineage>
        <taxon>Eukaryota</taxon>
        <taxon>Metamonada</taxon>
        <taxon>Diplomonadida</taxon>
        <taxon>Hexamitidae</taxon>
        <taxon>Hexamitinae</taxon>
        <taxon>Spironucleus</taxon>
    </lineage>
</organism>
<accession>V6LCT1</accession>
<evidence type="ECO:0000313" key="1">
    <source>
        <dbReference type="EMBL" id="EST41486.1"/>
    </source>
</evidence>
<gene>
    <name evidence="1" type="ORF">SS50377_19213</name>
</gene>
<dbReference type="AlphaFoldDB" id="V6LCT1"/>
<sequence length="442" mass="50123">MVDTEYVEDINRTSRSEDIPKDTIANDYGKEANKIKNINSVKDSETQLESKHEISKIAQTVRQITLNAFQETFQNKGKIDVATKILREIRSLLIDNVVISISMRTVGVVKNKDSTAPVNVDKKQGESKNKYPEAEETAIPVKNLVKKILGFGIQQLKKDLYTKIVIDQSVDDEIENVDDIIQENPVKNKNPVIKITLNGENVIDKTNITQITINMGSQTFLGNLKQEAIYKSKLTQIENISYELTTIYKIAVDYIPRPDLRSNVFTILLTTLISIVPKITKDQQVPIAELMNFSAQIAVANKTIVLVIIFSQYSLGIVITVSKMKDYIQIITFSPNGDFYRIGINQIDSNKVIIIYAIQICLYCVQSMNVMLQNSAAIIKYVEKDFPSIQLIIEQIEQCILAESGQLQRQTKLIIRNIISEQEFQINMDLCDKKLTGIEEMY</sequence>
<reference evidence="1" key="1">
    <citation type="journal article" date="2014" name="PLoS Genet.">
        <title>The Genome of Spironucleus salmonicida Highlights a Fish Pathogen Adapted to Fluctuating Environments.</title>
        <authorList>
            <person name="Xu F."/>
            <person name="Jerlstrom-Hultqvist J."/>
            <person name="Einarsson E."/>
            <person name="Astvaldsson A."/>
            <person name="Svard S.G."/>
            <person name="Andersson J.O."/>
        </authorList>
    </citation>
    <scope>NUCLEOTIDE SEQUENCE</scope>
</reference>
<name>V6LCT1_9EUKA</name>
<dbReference type="VEuPathDB" id="GiardiaDB:SS50377_26642"/>
<proteinExistence type="predicted"/>
<protein>
    <submittedName>
        <fullName evidence="1">Uncharacterized protein</fullName>
    </submittedName>
</protein>
<dbReference type="EMBL" id="KI546170">
    <property type="protein sequence ID" value="EST41486.1"/>
    <property type="molecule type" value="Genomic_DNA"/>
</dbReference>